<accession>A0AA97AT05</accession>
<reference evidence="1" key="2">
    <citation type="submission" date="2023-07" db="EMBL/GenBank/DDBJ databases">
        <authorList>
            <person name="Bai X.-H."/>
            <person name="Wang H.-H."/>
            <person name="Wang J."/>
            <person name="Ma M.-Y."/>
            <person name="Hu H.-H."/>
            <person name="Song Z.-L."/>
            <person name="Ma H.-G."/>
            <person name="Fan Y."/>
            <person name="Du C.-Y."/>
            <person name="Xu J.-C."/>
        </authorList>
    </citation>
    <scope>NUCLEOTIDE SEQUENCE</scope>
    <source>
        <strain evidence="1">CZ1</strain>
    </source>
</reference>
<dbReference type="AlphaFoldDB" id="A0AA97AT05"/>
<gene>
    <name evidence="1" type="ORF">Q2T42_09285</name>
</gene>
<name>A0AA97AT05_LEPBY</name>
<proteinExistence type="predicted"/>
<dbReference type="EMBL" id="CP130144">
    <property type="protein sequence ID" value="WNZ48024.1"/>
    <property type="molecule type" value="Genomic_DNA"/>
</dbReference>
<protein>
    <submittedName>
        <fullName evidence="1">Uncharacterized protein</fullName>
    </submittedName>
</protein>
<reference evidence="1" key="1">
    <citation type="journal article" date="2023" name="Plants (Basel)">
        <title>Genomic Analysis of Leptolyngbya boryana CZ1 Reveals Efficient Carbon Fixation Modules.</title>
        <authorList>
            <person name="Bai X."/>
            <person name="Wang H."/>
            <person name="Cheng W."/>
            <person name="Wang J."/>
            <person name="Ma M."/>
            <person name="Hu H."/>
            <person name="Song Z."/>
            <person name="Ma H."/>
            <person name="Fan Y."/>
            <person name="Du C."/>
            <person name="Xu J."/>
        </authorList>
    </citation>
    <scope>NUCLEOTIDE SEQUENCE</scope>
    <source>
        <strain evidence="1">CZ1</strain>
    </source>
</reference>
<sequence length="60" mass="6915">MWGKDDLKQTRAYQEAEQAGEEKVLRATVPLLLQKGMTIEEIAQHFKLPIETLQQFASQQ</sequence>
<evidence type="ECO:0000313" key="1">
    <source>
        <dbReference type="EMBL" id="WNZ48024.1"/>
    </source>
</evidence>
<dbReference type="RefSeq" id="WP_316428437.1">
    <property type="nucleotide sequence ID" value="NZ_CP130144.1"/>
</dbReference>
<organism evidence="1">
    <name type="scientific">Leptolyngbya boryana CZ1</name>
    <dbReference type="NCBI Taxonomy" id="3060204"/>
    <lineage>
        <taxon>Bacteria</taxon>
        <taxon>Bacillati</taxon>
        <taxon>Cyanobacteriota</taxon>
        <taxon>Cyanophyceae</taxon>
        <taxon>Leptolyngbyales</taxon>
        <taxon>Leptolyngbyaceae</taxon>
        <taxon>Leptolyngbya group</taxon>
        <taxon>Leptolyngbya</taxon>
    </lineage>
</organism>